<evidence type="ECO:0000256" key="6">
    <source>
        <dbReference type="ARBA" id="ARBA00023163"/>
    </source>
</evidence>
<dbReference type="GO" id="GO:0003700">
    <property type="term" value="F:DNA-binding transcription factor activity"/>
    <property type="evidence" value="ECO:0007669"/>
    <property type="project" value="InterPro"/>
</dbReference>
<keyword evidence="7" id="KW-0479">Metal-binding</keyword>
<feature type="binding site" evidence="7">
    <location>
        <position position="139"/>
    </location>
    <ligand>
        <name>Zn(2+)</name>
        <dbReference type="ChEBI" id="CHEBI:29105"/>
    </ligand>
</feature>
<feature type="binding site" evidence="7">
    <location>
        <position position="97"/>
    </location>
    <ligand>
        <name>Zn(2+)</name>
        <dbReference type="ChEBI" id="CHEBI:29105"/>
    </ligand>
</feature>
<comment type="similarity">
    <text evidence="1">Belongs to the Fur family.</text>
</comment>
<dbReference type="EMBL" id="SRSD01000004">
    <property type="protein sequence ID" value="KAA0892132.1"/>
    <property type="molecule type" value="Genomic_DNA"/>
</dbReference>
<dbReference type="CDD" id="cd07153">
    <property type="entry name" value="Fur_like"/>
    <property type="match status" value="1"/>
</dbReference>
<dbReference type="GO" id="GO:0045892">
    <property type="term" value="P:negative regulation of DNA-templated transcription"/>
    <property type="evidence" value="ECO:0007669"/>
    <property type="project" value="TreeGrafter"/>
</dbReference>
<reference evidence="8 9" key="1">
    <citation type="submission" date="2019-04" db="EMBL/GenBank/DDBJ databases">
        <title>Geobacter ruber sp. nov., ferric-reducing bacteria isolated from paddy soil.</title>
        <authorList>
            <person name="Xu Z."/>
            <person name="Masuda Y."/>
            <person name="Itoh H."/>
            <person name="Senoo K."/>
        </authorList>
    </citation>
    <scope>NUCLEOTIDE SEQUENCE [LARGE SCALE GENOMIC DNA]</scope>
    <source>
        <strain evidence="8 9">Red88</strain>
    </source>
</reference>
<dbReference type="Gene3D" id="1.10.10.10">
    <property type="entry name" value="Winged helix-like DNA-binding domain superfamily/Winged helix DNA-binding domain"/>
    <property type="match status" value="1"/>
</dbReference>
<evidence type="ECO:0000256" key="1">
    <source>
        <dbReference type="ARBA" id="ARBA00007957"/>
    </source>
</evidence>
<proteinExistence type="inferred from homology"/>
<evidence type="ECO:0000313" key="9">
    <source>
        <dbReference type="Proteomes" id="UP000324298"/>
    </source>
</evidence>
<feature type="binding site" evidence="7">
    <location>
        <position position="100"/>
    </location>
    <ligand>
        <name>Zn(2+)</name>
        <dbReference type="ChEBI" id="CHEBI:29105"/>
    </ligand>
</feature>
<evidence type="ECO:0000256" key="4">
    <source>
        <dbReference type="ARBA" id="ARBA00023015"/>
    </source>
</evidence>
<dbReference type="InterPro" id="IPR036390">
    <property type="entry name" value="WH_DNA-bd_sf"/>
</dbReference>
<name>A0A5A9XG05_9BACT</name>
<gene>
    <name evidence="8" type="ORF">ET418_07960</name>
</gene>
<dbReference type="Proteomes" id="UP000324298">
    <property type="component" value="Unassembled WGS sequence"/>
</dbReference>
<keyword evidence="5" id="KW-0238">DNA-binding</keyword>
<keyword evidence="2" id="KW-0678">Repressor</keyword>
<feature type="binding site" evidence="7">
    <location>
        <position position="136"/>
    </location>
    <ligand>
        <name>Zn(2+)</name>
        <dbReference type="ChEBI" id="CHEBI:29105"/>
    </ligand>
</feature>
<dbReference type="GO" id="GO:1900376">
    <property type="term" value="P:regulation of secondary metabolite biosynthetic process"/>
    <property type="evidence" value="ECO:0007669"/>
    <property type="project" value="TreeGrafter"/>
</dbReference>
<keyword evidence="3 7" id="KW-0862">Zinc</keyword>
<comment type="cofactor">
    <cofactor evidence="7">
        <name>Zn(2+)</name>
        <dbReference type="ChEBI" id="CHEBI:29105"/>
    </cofactor>
    <text evidence="7">Binds 1 zinc ion per subunit.</text>
</comment>
<dbReference type="PANTHER" id="PTHR33202">
    <property type="entry name" value="ZINC UPTAKE REGULATION PROTEIN"/>
    <property type="match status" value="1"/>
</dbReference>
<keyword evidence="4" id="KW-0805">Transcription regulation</keyword>
<dbReference type="GO" id="GO:0008270">
    <property type="term" value="F:zinc ion binding"/>
    <property type="evidence" value="ECO:0007669"/>
    <property type="project" value="TreeGrafter"/>
</dbReference>
<dbReference type="OrthoDB" id="8659436at2"/>
<dbReference type="InterPro" id="IPR036388">
    <property type="entry name" value="WH-like_DNA-bd_sf"/>
</dbReference>
<dbReference type="PANTHER" id="PTHR33202:SF8">
    <property type="entry name" value="PEROXIDE-RESPONSIVE REPRESSOR PERR"/>
    <property type="match status" value="1"/>
</dbReference>
<evidence type="ECO:0000256" key="7">
    <source>
        <dbReference type="PIRSR" id="PIRSR602481-1"/>
    </source>
</evidence>
<dbReference type="Pfam" id="PF01475">
    <property type="entry name" value="FUR"/>
    <property type="match status" value="1"/>
</dbReference>
<evidence type="ECO:0000256" key="5">
    <source>
        <dbReference type="ARBA" id="ARBA00023125"/>
    </source>
</evidence>
<evidence type="ECO:0000256" key="2">
    <source>
        <dbReference type="ARBA" id="ARBA00022491"/>
    </source>
</evidence>
<sequence>MKREQIKKNIILGLKEKGLKLTSQRLEVISVLTRDKSHPSALSIFKTAREKYPNISLSTVYYTLALLKKHRLIKELEFETMDNRYDMDTANHLNLICTNCGRIEDFTDAVPVPPEVVEQHTGFAPHDMRFEYYGLCKQCRKP</sequence>
<keyword evidence="6" id="KW-0804">Transcription</keyword>
<organism evidence="8 9">
    <name type="scientific">Oryzomonas rubra</name>
    <dbReference type="NCBI Taxonomy" id="2509454"/>
    <lineage>
        <taxon>Bacteria</taxon>
        <taxon>Pseudomonadati</taxon>
        <taxon>Thermodesulfobacteriota</taxon>
        <taxon>Desulfuromonadia</taxon>
        <taxon>Geobacterales</taxon>
        <taxon>Geobacteraceae</taxon>
        <taxon>Oryzomonas</taxon>
    </lineage>
</organism>
<evidence type="ECO:0000256" key="3">
    <source>
        <dbReference type="ARBA" id="ARBA00022833"/>
    </source>
</evidence>
<dbReference type="SUPFAM" id="SSF46785">
    <property type="entry name" value="Winged helix' DNA-binding domain"/>
    <property type="match status" value="1"/>
</dbReference>
<dbReference type="InterPro" id="IPR043135">
    <property type="entry name" value="Fur_C"/>
</dbReference>
<protein>
    <submittedName>
        <fullName evidence="8">Transcriptional repressor</fullName>
    </submittedName>
</protein>
<evidence type="ECO:0000313" key="8">
    <source>
        <dbReference type="EMBL" id="KAA0892132.1"/>
    </source>
</evidence>
<dbReference type="GO" id="GO:0000976">
    <property type="term" value="F:transcription cis-regulatory region binding"/>
    <property type="evidence" value="ECO:0007669"/>
    <property type="project" value="TreeGrafter"/>
</dbReference>
<dbReference type="Gene3D" id="3.30.1490.190">
    <property type="match status" value="1"/>
</dbReference>
<dbReference type="InterPro" id="IPR002481">
    <property type="entry name" value="FUR"/>
</dbReference>
<keyword evidence="9" id="KW-1185">Reference proteome</keyword>
<comment type="caution">
    <text evidence="8">The sequence shown here is derived from an EMBL/GenBank/DDBJ whole genome shotgun (WGS) entry which is preliminary data.</text>
</comment>
<accession>A0A5A9XG05</accession>
<dbReference type="AlphaFoldDB" id="A0A5A9XG05"/>